<feature type="signal peptide" evidence="1">
    <location>
        <begin position="1"/>
        <end position="19"/>
    </location>
</feature>
<dbReference type="SMART" id="SM00754">
    <property type="entry name" value="CHRD"/>
    <property type="match status" value="1"/>
</dbReference>
<sequence length="152" mass="16275">MNRTTKFAVVALAGSVALAGCATLEEEVVDATSDTYKTVLTGANEVGGGDPDGYGRAEVSISDAFNQVCYELKDLRGLDTITAAHIHYGRAGTNGPPVFTLTKSNEGRWQGCKDGREWTENRLQGNPADFYVNVHTTAYPNGAIRGQLSDMQ</sequence>
<name>A0A9X3ALL9_9SPHN</name>
<protein>
    <submittedName>
        <fullName evidence="3">CHRD domain-containing protein</fullName>
    </submittedName>
</protein>
<accession>A0A9X3ALL9</accession>
<reference evidence="3" key="1">
    <citation type="submission" date="2022-09" db="EMBL/GenBank/DDBJ databases">
        <title>The genome sequence of Tsuneonella sp. YG55.</title>
        <authorList>
            <person name="Liu Y."/>
        </authorList>
    </citation>
    <scope>NUCLEOTIDE SEQUENCE</scope>
    <source>
        <strain evidence="3">YG55</strain>
    </source>
</reference>
<organism evidence="3 4">
    <name type="scientific">Tsuneonella litorea</name>
    <dbReference type="NCBI Taxonomy" id="2976475"/>
    <lineage>
        <taxon>Bacteria</taxon>
        <taxon>Pseudomonadati</taxon>
        <taxon>Pseudomonadota</taxon>
        <taxon>Alphaproteobacteria</taxon>
        <taxon>Sphingomonadales</taxon>
        <taxon>Erythrobacteraceae</taxon>
        <taxon>Tsuneonella</taxon>
    </lineage>
</organism>
<comment type="caution">
    <text evidence="3">The sequence shown here is derived from an EMBL/GenBank/DDBJ whole genome shotgun (WGS) entry which is preliminary data.</text>
</comment>
<dbReference type="AlphaFoldDB" id="A0A9X3ALL9"/>
<proteinExistence type="predicted"/>
<dbReference type="InterPro" id="IPR010895">
    <property type="entry name" value="CHRD"/>
</dbReference>
<evidence type="ECO:0000259" key="2">
    <source>
        <dbReference type="SMART" id="SM00754"/>
    </source>
</evidence>
<dbReference type="Proteomes" id="UP001142648">
    <property type="component" value="Unassembled WGS sequence"/>
</dbReference>
<evidence type="ECO:0000256" key="1">
    <source>
        <dbReference type="SAM" id="SignalP"/>
    </source>
</evidence>
<keyword evidence="4" id="KW-1185">Reference proteome</keyword>
<dbReference type="PROSITE" id="PS51257">
    <property type="entry name" value="PROKAR_LIPOPROTEIN"/>
    <property type="match status" value="1"/>
</dbReference>
<feature type="chain" id="PRO_5040780084" evidence="1">
    <location>
        <begin position="20"/>
        <end position="152"/>
    </location>
</feature>
<dbReference type="Pfam" id="PF07452">
    <property type="entry name" value="CHRD"/>
    <property type="match status" value="1"/>
</dbReference>
<feature type="domain" description="CHRD" evidence="2">
    <location>
        <begin position="34"/>
        <end position="150"/>
    </location>
</feature>
<dbReference type="RefSeq" id="WP_259963083.1">
    <property type="nucleotide sequence ID" value="NZ_JAOAMV010000007.1"/>
</dbReference>
<evidence type="ECO:0000313" key="4">
    <source>
        <dbReference type="Proteomes" id="UP001142648"/>
    </source>
</evidence>
<dbReference type="EMBL" id="JAOAMV010000007">
    <property type="protein sequence ID" value="MCT2559984.1"/>
    <property type="molecule type" value="Genomic_DNA"/>
</dbReference>
<keyword evidence="1" id="KW-0732">Signal</keyword>
<gene>
    <name evidence="3" type="ORF">N0B51_13455</name>
</gene>
<evidence type="ECO:0000313" key="3">
    <source>
        <dbReference type="EMBL" id="MCT2559984.1"/>
    </source>
</evidence>